<dbReference type="EMBL" id="OZ034816">
    <property type="protein sequence ID" value="CAL1377309.1"/>
    <property type="molecule type" value="Genomic_DNA"/>
</dbReference>
<reference evidence="2 3" key="1">
    <citation type="submission" date="2024-04" db="EMBL/GenBank/DDBJ databases">
        <authorList>
            <person name="Fracassetti M."/>
        </authorList>
    </citation>
    <scope>NUCLEOTIDE SEQUENCE [LARGE SCALE GENOMIC DNA]</scope>
</reference>
<feature type="region of interest" description="Disordered" evidence="1">
    <location>
        <begin position="54"/>
        <end position="79"/>
    </location>
</feature>
<evidence type="ECO:0000313" key="3">
    <source>
        <dbReference type="Proteomes" id="UP001497516"/>
    </source>
</evidence>
<evidence type="ECO:0000313" key="2">
    <source>
        <dbReference type="EMBL" id="CAL1377309.1"/>
    </source>
</evidence>
<sequence>MLHANVFFFYLEIETWFYLGLVVDAEYRYRISVGIPVYRVIGIRYEPGIPKTVRQNGEEELSPPESSSPSESLHSNSANTRLLPCSSSSSLLLSSKFFLSSSTSPSVTAVAGEEKRMTEMRRRSPRRRLLLAEVGGRSSLGFGEEKRKRKPGLAVGGDGLNRGGRGSGVAGSGMVEGGNWENLV</sequence>
<keyword evidence="3" id="KW-1185">Reference proteome</keyword>
<proteinExistence type="predicted"/>
<dbReference type="Proteomes" id="UP001497516">
    <property type="component" value="Chromosome 3"/>
</dbReference>
<evidence type="ECO:0000256" key="1">
    <source>
        <dbReference type="SAM" id="MobiDB-lite"/>
    </source>
</evidence>
<accession>A0AAV2DUZ1</accession>
<feature type="region of interest" description="Disordered" evidence="1">
    <location>
        <begin position="141"/>
        <end position="184"/>
    </location>
</feature>
<gene>
    <name evidence="2" type="ORF">LTRI10_LOCUS18968</name>
</gene>
<dbReference type="AlphaFoldDB" id="A0AAV2DUZ1"/>
<organism evidence="2 3">
    <name type="scientific">Linum trigynum</name>
    <dbReference type="NCBI Taxonomy" id="586398"/>
    <lineage>
        <taxon>Eukaryota</taxon>
        <taxon>Viridiplantae</taxon>
        <taxon>Streptophyta</taxon>
        <taxon>Embryophyta</taxon>
        <taxon>Tracheophyta</taxon>
        <taxon>Spermatophyta</taxon>
        <taxon>Magnoliopsida</taxon>
        <taxon>eudicotyledons</taxon>
        <taxon>Gunneridae</taxon>
        <taxon>Pentapetalae</taxon>
        <taxon>rosids</taxon>
        <taxon>fabids</taxon>
        <taxon>Malpighiales</taxon>
        <taxon>Linaceae</taxon>
        <taxon>Linum</taxon>
    </lineage>
</organism>
<name>A0AAV2DUZ1_9ROSI</name>
<protein>
    <submittedName>
        <fullName evidence="2">Uncharacterized protein</fullName>
    </submittedName>
</protein>
<feature type="compositionally biased region" description="Gly residues" evidence="1">
    <location>
        <begin position="154"/>
        <end position="176"/>
    </location>
</feature>
<feature type="compositionally biased region" description="Low complexity" evidence="1">
    <location>
        <begin position="63"/>
        <end position="73"/>
    </location>
</feature>